<name>G2P236_STRV4</name>
<proteinExistence type="predicted"/>
<evidence type="ECO:0000313" key="2">
    <source>
        <dbReference type="EMBL" id="AEM81349.1"/>
    </source>
</evidence>
<keyword evidence="3" id="KW-1185">Reference proteome</keyword>
<feature type="compositionally biased region" description="Polar residues" evidence="1">
    <location>
        <begin position="1"/>
        <end position="12"/>
    </location>
</feature>
<accession>G2P236</accession>
<sequence length="78" mass="9049">MNLATSSDGTNHQGRRLSRYRRRQALERAGLQAERTRSATRRLARRLRKEHRRQSRALGVGVCHRTRTLPLTTSRELG</sequence>
<organism evidence="2 3">
    <name type="scientific">Streptomyces violaceusniger (strain Tu 4113)</name>
    <dbReference type="NCBI Taxonomy" id="653045"/>
    <lineage>
        <taxon>Bacteria</taxon>
        <taxon>Bacillati</taxon>
        <taxon>Actinomycetota</taxon>
        <taxon>Actinomycetes</taxon>
        <taxon>Kitasatosporales</taxon>
        <taxon>Streptomycetaceae</taxon>
        <taxon>Streptomyces</taxon>
        <taxon>Streptomyces violaceusniger group</taxon>
    </lineage>
</organism>
<feature type="region of interest" description="Disordered" evidence="1">
    <location>
        <begin position="1"/>
        <end position="61"/>
    </location>
</feature>
<dbReference type="RefSeq" id="WP_014054860.1">
    <property type="nucleotide sequence ID" value="NC_015957.1"/>
</dbReference>
<gene>
    <name evidence="2" type="ORF">Strvi_1609</name>
</gene>
<dbReference type="KEGG" id="svl:Strvi_1609"/>
<reference evidence="2" key="1">
    <citation type="submission" date="2011-08" db="EMBL/GenBank/DDBJ databases">
        <title>Complete sequence of chromosome of Streptomyces violaceusniger Tu 4113.</title>
        <authorList>
            <consortium name="US DOE Joint Genome Institute"/>
            <person name="Lucas S."/>
            <person name="Han J."/>
            <person name="Lapidus A."/>
            <person name="Cheng J.-F."/>
            <person name="Goodwin L."/>
            <person name="Pitluck S."/>
            <person name="Peters L."/>
            <person name="Ivanova N."/>
            <person name="Daligault H."/>
            <person name="Detter J.C."/>
            <person name="Han C."/>
            <person name="Tapia R."/>
            <person name="Land M."/>
            <person name="Hauser L."/>
            <person name="Kyrpides N."/>
            <person name="Ivanova N."/>
            <person name="Pagani I."/>
            <person name="Hagen A."/>
            <person name="Katz L."/>
            <person name="Fiedler H.-P."/>
            <person name="Keasling J."/>
            <person name="Fortman J."/>
            <person name="Woyke T."/>
        </authorList>
    </citation>
    <scope>NUCLEOTIDE SEQUENCE [LARGE SCALE GENOMIC DNA]</scope>
    <source>
        <strain evidence="2">Tu 4113</strain>
    </source>
</reference>
<protein>
    <submittedName>
        <fullName evidence="2">Uncharacterized protein</fullName>
    </submittedName>
</protein>
<feature type="compositionally biased region" description="Basic residues" evidence="1">
    <location>
        <begin position="13"/>
        <end position="23"/>
    </location>
</feature>
<dbReference type="Proteomes" id="UP000008703">
    <property type="component" value="Chromosome"/>
</dbReference>
<dbReference type="AlphaFoldDB" id="G2P236"/>
<evidence type="ECO:0000256" key="1">
    <source>
        <dbReference type="SAM" id="MobiDB-lite"/>
    </source>
</evidence>
<feature type="compositionally biased region" description="Basic residues" evidence="1">
    <location>
        <begin position="38"/>
        <end position="55"/>
    </location>
</feature>
<dbReference type="EMBL" id="CP002994">
    <property type="protein sequence ID" value="AEM81349.1"/>
    <property type="molecule type" value="Genomic_DNA"/>
</dbReference>
<dbReference type="HOGENOM" id="CLU_2620695_0_0_11"/>
<evidence type="ECO:0000313" key="3">
    <source>
        <dbReference type="Proteomes" id="UP000008703"/>
    </source>
</evidence>